<name>A0A430AW75_9ENTE</name>
<accession>A0A430AW75</accession>
<gene>
    <name evidence="1" type="ORF">CBF29_06760</name>
</gene>
<reference evidence="1 2" key="1">
    <citation type="submission" date="2017-05" db="EMBL/GenBank/DDBJ databases">
        <title>Vagococcus spp. assemblies.</title>
        <authorList>
            <person name="Gulvik C.A."/>
        </authorList>
    </citation>
    <scope>NUCLEOTIDE SEQUENCE [LARGE SCALE GENOMIC DNA]</scope>
    <source>
        <strain evidence="1 2">CCUG 51432</strain>
    </source>
</reference>
<organism evidence="1 2">
    <name type="scientific">Vagococcus elongatus</name>
    <dbReference type="NCBI Taxonomy" id="180344"/>
    <lineage>
        <taxon>Bacteria</taxon>
        <taxon>Bacillati</taxon>
        <taxon>Bacillota</taxon>
        <taxon>Bacilli</taxon>
        <taxon>Lactobacillales</taxon>
        <taxon>Enterococcaceae</taxon>
        <taxon>Vagococcus</taxon>
    </lineage>
</organism>
<comment type="caution">
    <text evidence="1">The sequence shown here is derived from an EMBL/GenBank/DDBJ whole genome shotgun (WGS) entry which is preliminary data.</text>
</comment>
<dbReference type="RefSeq" id="WP_126808776.1">
    <property type="nucleotide sequence ID" value="NZ_NGKA01000008.1"/>
</dbReference>
<dbReference type="EMBL" id="NGKA01000008">
    <property type="protein sequence ID" value="RSU12296.1"/>
    <property type="molecule type" value="Genomic_DNA"/>
</dbReference>
<evidence type="ECO:0000313" key="1">
    <source>
        <dbReference type="EMBL" id="RSU12296.1"/>
    </source>
</evidence>
<proteinExistence type="predicted"/>
<dbReference type="Proteomes" id="UP000287605">
    <property type="component" value="Unassembled WGS sequence"/>
</dbReference>
<evidence type="ECO:0000313" key="2">
    <source>
        <dbReference type="Proteomes" id="UP000287605"/>
    </source>
</evidence>
<protein>
    <submittedName>
        <fullName evidence="1">Uncharacterized protein</fullName>
    </submittedName>
</protein>
<sequence length="103" mass="11722">MKTFEERLEQYFQEKDITDEDLKKSIKNCLGKPSGNAEEIINEVDSDCQTYYYDASFESVLDLYSNLFSEETPAGIFESVCGYYGCDTLFVTSDLHGISVTTH</sequence>
<dbReference type="AlphaFoldDB" id="A0A430AW75"/>
<keyword evidence="2" id="KW-1185">Reference proteome</keyword>